<evidence type="ECO:0000256" key="1">
    <source>
        <dbReference type="SAM" id="MobiDB-lite"/>
    </source>
</evidence>
<dbReference type="OrthoDB" id="1915931at2759"/>
<feature type="region of interest" description="Disordered" evidence="1">
    <location>
        <begin position="240"/>
        <end position="264"/>
    </location>
</feature>
<dbReference type="STRING" id="337451.A0A3S3PBA9"/>
<gene>
    <name evidence="3" type="ORF">CKAN_01602700</name>
</gene>
<dbReference type="AlphaFoldDB" id="A0A3S3PBA9"/>
<dbReference type="Proteomes" id="UP000283530">
    <property type="component" value="Unassembled WGS sequence"/>
</dbReference>
<comment type="caution">
    <text evidence="3">The sequence shown here is derived from an EMBL/GenBank/DDBJ whole genome shotgun (WGS) entry which is preliminary data.</text>
</comment>
<keyword evidence="4" id="KW-1185">Reference proteome</keyword>
<evidence type="ECO:0000313" key="4">
    <source>
        <dbReference type="Proteomes" id="UP000283530"/>
    </source>
</evidence>
<dbReference type="PANTHER" id="PTHR34553:SF8">
    <property type="match status" value="1"/>
</dbReference>
<accession>A0A3S3PBA9</accession>
<proteinExistence type="predicted"/>
<evidence type="ECO:0008006" key="5">
    <source>
        <dbReference type="Google" id="ProtNLM"/>
    </source>
</evidence>
<sequence>MEVLPDFYHLTSLQIGDMQSYLSRVFLCFAPASDKLLILVDNRPWLEKKHQTSTQIWKLMVTKVILVSVSFRMSPFKNSRMLNESSTSGPETDSIVKSTNDNKLEKLYRWWFSLIDAAKWQEKSLFHVLDLCKDLHGFIVFEVAWKDVRGINYLNELQTDTSIALEVKSLKKWDFIGIDQAMSCLSSWFSATTSETKSLHDHLKQMSDIDAHVDCQRDLSIVSNDQDKVVQENIVYSVQEQPNETNKDVSNKQATEEDSSSKDKFDVDCCTEDYFGPSKELDHDTASMPGHCVQMISSKCVDKREESSIDSTQYMDKLLLFRFSDGVLPFKLRQIITSNLRLLTLLESGLPSWVIFLQSYPIFCQFYRPWMRPLARTLYAVISLVTVIIGFYDLYKNVPLLKATASRLCGPLFDWIEAWGMISRLRYLGTMLFLQNFEKAIKWFLMMMRVVRPLVSLVMKPLMVPLLEIVHFISPVWSMFAETAELYFSTTWTVMKSSFDIISDLVDVLFSPFELAYSYILAIVMSVYPIFSSIWELFLIPFRLSLTLASYMASLFTNVYYLLKNVGWHASSITSLTSFSGVKSGANEISIWRTLWKDLFSQVFRATRSIINGFVAFATACNRHRLSIYNHIRVFLWHLSRLFRQGPHYSCPCQQIQRPENRHMVAWEECDRCK</sequence>
<reference evidence="3 4" key="1">
    <citation type="journal article" date="2019" name="Nat. Plants">
        <title>Stout camphor tree genome fills gaps in understanding of flowering plant genome evolution.</title>
        <authorList>
            <person name="Chaw S.M."/>
            <person name="Liu Y.C."/>
            <person name="Wu Y.W."/>
            <person name="Wang H.Y."/>
            <person name="Lin C.I."/>
            <person name="Wu C.S."/>
            <person name="Ke H.M."/>
            <person name="Chang L.Y."/>
            <person name="Hsu C.Y."/>
            <person name="Yang H.T."/>
            <person name="Sudianto E."/>
            <person name="Hsu M.H."/>
            <person name="Wu K.P."/>
            <person name="Wang L.N."/>
            <person name="Leebens-Mack J.H."/>
            <person name="Tsai I.J."/>
        </authorList>
    </citation>
    <scope>NUCLEOTIDE SEQUENCE [LARGE SCALE GENOMIC DNA]</scope>
    <source>
        <strain evidence="4">cv. Chaw 1501</strain>
        <tissue evidence="3">Young leaves</tissue>
    </source>
</reference>
<dbReference type="EMBL" id="QPKB01000006">
    <property type="protein sequence ID" value="RWR87096.1"/>
    <property type="molecule type" value="Genomic_DNA"/>
</dbReference>
<feature type="transmembrane region" description="Helical" evidence="2">
    <location>
        <begin position="377"/>
        <end position="395"/>
    </location>
</feature>
<evidence type="ECO:0000256" key="2">
    <source>
        <dbReference type="SAM" id="Phobius"/>
    </source>
</evidence>
<protein>
    <recommendedName>
        <fullName evidence="5">G1/S-specific cyclin-E protein</fullName>
    </recommendedName>
</protein>
<keyword evidence="2" id="KW-0812">Transmembrane</keyword>
<feature type="transmembrane region" description="Helical" evidence="2">
    <location>
        <begin position="516"/>
        <end position="539"/>
    </location>
</feature>
<organism evidence="3 4">
    <name type="scientific">Cinnamomum micranthum f. kanehirae</name>
    <dbReference type="NCBI Taxonomy" id="337451"/>
    <lineage>
        <taxon>Eukaryota</taxon>
        <taxon>Viridiplantae</taxon>
        <taxon>Streptophyta</taxon>
        <taxon>Embryophyta</taxon>
        <taxon>Tracheophyta</taxon>
        <taxon>Spermatophyta</taxon>
        <taxon>Magnoliopsida</taxon>
        <taxon>Magnoliidae</taxon>
        <taxon>Laurales</taxon>
        <taxon>Lauraceae</taxon>
        <taxon>Cinnamomum</taxon>
    </lineage>
</organism>
<evidence type="ECO:0000313" key="3">
    <source>
        <dbReference type="EMBL" id="RWR87096.1"/>
    </source>
</evidence>
<feature type="transmembrane region" description="Helical" evidence="2">
    <location>
        <begin position="546"/>
        <end position="563"/>
    </location>
</feature>
<name>A0A3S3PBA9_9MAGN</name>
<keyword evidence="2" id="KW-0472">Membrane</keyword>
<keyword evidence="2" id="KW-1133">Transmembrane helix</keyword>
<dbReference type="PANTHER" id="PTHR34553">
    <property type="entry name" value="OS05G0597400 PROTEIN"/>
    <property type="match status" value="1"/>
</dbReference>